<evidence type="ECO:0000313" key="3">
    <source>
        <dbReference type="EMBL" id="KUH59331.1"/>
    </source>
</evidence>
<dbReference type="STRING" id="1299998.AUL39_03150"/>
<evidence type="ECO:0008006" key="5">
    <source>
        <dbReference type="Google" id="ProtNLM"/>
    </source>
</evidence>
<name>A0A100YX54_TRASO</name>
<dbReference type="RefSeq" id="WP_059053513.1">
    <property type="nucleotide sequence ID" value="NZ_LOJF01000001.1"/>
</dbReference>
<dbReference type="Proteomes" id="UP000054078">
    <property type="component" value="Unassembled WGS sequence"/>
</dbReference>
<reference evidence="3 4" key="1">
    <citation type="submission" date="2015-12" db="EMBL/GenBank/DDBJ databases">
        <title>Draft Genome Sequence of Olsenella scatoligenes SK9K4T; a Producer of 3-Methylindole- (skatole) and 4-Methylphenol- (p-cresol) Isolated from Pig Feces.</title>
        <authorList>
            <person name="Li X."/>
            <person name="Borg B."/>
            <person name="Canibe N."/>
        </authorList>
    </citation>
    <scope>NUCLEOTIDE SEQUENCE [LARGE SCALE GENOMIC DNA]</scope>
    <source>
        <strain evidence="3 4">SK9K4</strain>
    </source>
</reference>
<keyword evidence="4" id="KW-1185">Reference proteome</keyword>
<evidence type="ECO:0000313" key="4">
    <source>
        <dbReference type="Proteomes" id="UP000054078"/>
    </source>
</evidence>
<feature type="coiled-coil region" evidence="1">
    <location>
        <begin position="44"/>
        <end position="71"/>
    </location>
</feature>
<dbReference type="AlphaFoldDB" id="A0A100YX54"/>
<feature type="transmembrane region" description="Helical" evidence="2">
    <location>
        <begin position="12"/>
        <end position="31"/>
    </location>
</feature>
<dbReference type="OrthoDB" id="9784936at2"/>
<evidence type="ECO:0000256" key="2">
    <source>
        <dbReference type="SAM" id="Phobius"/>
    </source>
</evidence>
<sequence>MKDLTTFSEVVPIAISAISLALSIVEFILNYRLHKRDEEQGAELRRLQAHLSELQLEREEEEARMRASSKVEARHVLMGAKSHRIRVSNTGGTTVTDITCSCEGGPYYFRQDKEPYERLEPGESFDEVVTFVGGSPSKFHITTRWIDADGAERSRDNIISV</sequence>
<evidence type="ECO:0000256" key="1">
    <source>
        <dbReference type="SAM" id="Coils"/>
    </source>
</evidence>
<dbReference type="EMBL" id="LOJF01000001">
    <property type="protein sequence ID" value="KUH59331.1"/>
    <property type="molecule type" value="Genomic_DNA"/>
</dbReference>
<protein>
    <recommendedName>
        <fullName evidence="5">DUF1573 domain-containing protein</fullName>
    </recommendedName>
</protein>
<keyword evidence="2" id="KW-1133">Transmembrane helix</keyword>
<gene>
    <name evidence="3" type="ORF">AUL39_03150</name>
</gene>
<organism evidence="3 4">
    <name type="scientific">Tractidigestivibacter scatoligenes</name>
    <name type="common">Olsenella scatoligenes</name>
    <dbReference type="NCBI Taxonomy" id="1299998"/>
    <lineage>
        <taxon>Bacteria</taxon>
        <taxon>Bacillati</taxon>
        <taxon>Actinomycetota</taxon>
        <taxon>Coriobacteriia</taxon>
        <taxon>Coriobacteriales</taxon>
        <taxon>Atopobiaceae</taxon>
        <taxon>Tractidigestivibacter</taxon>
    </lineage>
</organism>
<keyword evidence="1" id="KW-0175">Coiled coil</keyword>
<keyword evidence="2" id="KW-0812">Transmembrane</keyword>
<keyword evidence="2" id="KW-0472">Membrane</keyword>
<accession>A0A100YX54</accession>
<comment type="caution">
    <text evidence="3">The sequence shown here is derived from an EMBL/GenBank/DDBJ whole genome shotgun (WGS) entry which is preliminary data.</text>
</comment>
<proteinExistence type="predicted"/>